<evidence type="ECO:0000256" key="3">
    <source>
        <dbReference type="ARBA" id="ARBA00004714"/>
    </source>
</evidence>
<reference evidence="13" key="1">
    <citation type="submission" date="2021-02" db="EMBL/GenBank/DDBJ databases">
        <authorList>
            <person name="Nowell W R."/>
        </authorList>
    </citation>
    <scope>NUCLEOTIDE SEQUENCE</scope>
</reference>
<dbReference type="EMBL" id="CAJNON010000586">
    <property type="protein sequence ID" value="CAF1325839.1"/>
    <property type="molecule type" value="Genomic_DNA"/>
</dbReference>
<dbReference type="GO" id="GO:0006096">
    <property type="term" value="P:glycolytic process"/>
    <property type="evidence" value="ECO:0007669"/>
    <property type="project" value="UniProtKB-UniPathway"/>
</dbReference>
<dbReference type="SUPFAM" id="SSF51569">
    <property type="entry name" value="Aldolase"/>
    <property type="match status" value="1"/>
</dbReference>
<keyword evidence="9" id="KW-0456">Lyase</keyword>
<evidence type="ECO:0000313" key="10">
    <source>
        <dbReference type="EMBL" id="CAF1259518.1"/>
    </source>
</evidence>
<dbReference type="InterPro" id="IPR006411">
    <property type="entry name" value="Fruct_bisP_bact"/>
</dbReference>
<sequence>MAPMKIWLEMEVDIHHELATISPSFSIATAFGNVRLHPELLGKHQEYVKEKLNLRVNKSIFLVFHGGSSSTKDEIRLVVQNDVAKMNIGKEF</sequence>
<dbReference type="GO" id="GO:0008270">
    <property type="term" value="F:zinc ion binding"/>
    <property type="evidence" value="ECO:0007669"/>
    <property type="project" value="InterPro"/>
</dbReference>
<comment type="catalytic activity">
    <reaction evidence="1">
        <text>beta-D-fructose 1,6-bisphosphate = D-glyceraldehyde 3-phosphate + dihydroxyacetone phosphate</text>
        <dbReference type="Rhea" id="RHEA:14729"/>
        <dbReference type="ChEBI" id="CHEBI:32966"/>
        <dbReference type="ChEBI" id="CHEBI:57642"/>
        <dbReference type="ChEBI" id="CHEBI:59776"/>
        <dbReference type="EC" id="4.1.2.13"/>
    </reaction>
</comment>
<dbReference type="Proteomes" id="UP000663891">
    <property type="component" value="Unassembled WGS sequence"/>
</dbReference>
<evidence type="ECO:0000256" key="8">
    <source>
        <dbReference type="ARBA" id="ARBA00023152"/>
    </source>
</evidence>
<dbReference type="EMBL" id="CAJOAY010003256">
    <property type="protein sequence ID" value="CAF4012087.1"/>
    <property type="molecule type" value="Genomic_DNA"/>
</dbReference>
<comment type="similarity">
    <text evidence="4">Belongs to the class II fructose-bisphosphate aldolase family.</text>
</comment>
<evidence type="ECO:0000313" key="11">
    <source>
        <dbReference type="EMBL" id="CAF1325839.1"/>
    </source>
</evidence>
<gene>
    <name evidence="10" type="ORF">JYZ213_LOCUS30074</name>
    <name evidence="12" type="ORF">OKA104_LOCUS30433</name>
    <name evidence="13" type="ORF">OXD698_LOCUS44628</name>
    <name evidence="11" type="ORF">VCS650_LOCUS32403</name>
</gene>
<dbReference type="GO" id="GO:0006094">
    <property type="term" value="P:gluconeogenesis"/>
    <property type="evidence" value="ECO:0007669"/>
    <property type="project" value="TreeGrafter"/>
</dbReference>
<evidence type="ECO:0000256" key="4">
    <source>
        <dbReference type="ARBA" id="ARBA00005812"/>
    </source>
</evidence>
<evidence type="ECO:0000256" key="1">
    <source>
        <dbReference type="ARBA" id="ARBA00000441"/>
    </source>
</evidence>
<evidence type="ECO:0000313" key="13">
    <source>
        <dbReference type="EMBL" id="CAF4273178.1"/>
    </source>
</evidence>
<comment type="cofactor">
    <cofactor evidence="2">
        <name>Zn(2+)</name>
        <dbReference type="ChEBI" id="CHEBI:29105"/>
    </cofactor>
</comment>
<dbReference type="UniPathway" id="UPA00109">
    <property type="reaction ID" value="UER00183"/>
</dbReference>
<dbReference type="InterPro" id="IPR000771">
    <property type="entry name" value="FBA_II"/>
</dbReference>
<dbReference type="Proteomes" id="UP000663881">
    <property type="component" value="Unassembled WGS sequence"/>
</dbReference>
<dbReference type="Proteomes" id="UP000663844">
    <property type="component" value="Unassembled WGS sequence"/>
</dbReference>
<proteinExistence type="inferred from homology"/>
<accession>A0A820GBN9</accession>
<evidence type="ECO:0000256" key="2">
    <source>
        <dbReference type="ARBA" id="ARBA00001947"/>
    </source>
</evidence>
<dbReference type="EC" id="4.1.2.13" evidence="5"/>
<name>A0A820GBN9_9BILA</name>
<comment type="caution">
    <text evidence="13">The sequence shown here is derived from an EMBL/GenBank/DDBJ whole genome shotgun (WGS) entry which is preliminary data.</text>
</comment>
<dbReference type="Proteomes" id="UP000663845">
    <property type="component" value="Unassembled WGS sequence"/>
</dbReference>
<dbReference type="GO" id="GO:0004332">
    <property type="term" value="F:fructose-bisphosphate aldolase activity"/>
    <property type="evidence" value="ECO:0007669"/>
    <property type="project" value="UniProtKB-EC"/>
</dbReference>
<evidence type="ECO:0000313" key="14">
    <source>
        <dbReference type="Proteomes" id="UP000663844"/>
    </source>
</evidence>
<dbReference type="PANTHER" id="PTHR30559">
    <property type="entry name" value="FRUCTOSE-BISPHOSPHATE ALDOLASE CLASS 2"/>
    <property type="match status" value="1"/>
</dbReference>
<evidence type="ECO:0000256" key="9">
    <source>
        <dbReference type="ARBA" id="ARBA00023239"/>
    </source>
</evidence>
<dbReference type="AlphaFoldDB" id="A0A820GBN9"/>
<dbReference type="Gene3D" id="3.20.20.70">
    <property type="entry name" value="Aldolase class I"/>
    <property type="match status" value="1"/>
</dbReference>
<dbReference type="EMBL" id="CAJNOG010000472">
    <property type="protein sequence ID" value="CAF1259518.1"/>
    <property type="molecule type" value="Genomic_DNA"/>
</dbReference>
<evidence type="ECO:0000313" key="12">
    <source>
        <dbReference type="EMBL" id="CAF4012087.1"/>
    </source>
</evidence>
<evidence type="ECO:0000256" key="7">
    <source>
        <dbReference type="ARBA" id="ARBA00022833"/>
    </source>
</evidence>
<dbReference type="GO" id="GO:0005829">
    <property type="term" value="C:cytosol"/>
    <property type="evidence" value="ECO:0007669"/>
    <property type="project" value="TreeGrafter"/>
</dbReference>
<evidence type="ECO:0000256" key="5">
    <source>
        <dbReference type="ARBA" id="ARBA00013068"/>
    </source>
</evidence>
<keyword evidence="8" id="KW-0324">Glycolysis</keyword>
<protein>
    <recommendedName>
        <fullName evidence="5">fructose-bisphosphate aldolase</fullName>
        <ecNumber evidence="5">4.1.2.13</ecNumber>
    </recommendedName>
</protein>
<comment type="pathway">
    <text evidence="3">Carbohydrate degradation; glycolysis; D-glyceraldehyde 3-phosphate and glycerone phosphate from D-glucose: step 4/4.</text>
</comment>
<keyword evidence="6" id="KW-0479">Metal-binding</keyword>
<dbReference type="PANTHER" id="PTHR30559:SF0">
    <property type="entry name" value="FRUCTOSE-BISPHOSPHATE ALDOLASE"/>
    <property type="match status" value="1"/>
</dbReference>
<organism evidence="13 14">
    <name type="scientific">Adineta steineri</name>
    <dbReference type="NCBI Taxonomy" id="433720"/>
    <lineage>
        <taxon>Eukaryota</taxon>
        <taxon>Metazoa</taxon>
        <taxon>Spiralia</taxon>
        <taxon>Gnathifera</taxon>
        <taxon>Rotifera</taxon>
        <taxon>Eurotatoria</taxon>
        <taxon>Bdelloidea</taxon>
        <taxon>Adinetida</taxon>
        <taxon>Adinetidae</taxon>
        <taxon>Adineta</taxon>
    </lineage>
</organism>
<evidence type="ECO:0000256" key="6">
    <source>
        <dbReference type="ARBA" id="ARBA00022723"/>
    </source>
</evidence>
<keyword evidence="7" id="KW-0862">Zinc</keyword>
<dbReference type="EMBL" id="CAJOAZ010013894">
    <property type="protein sequence ID" value="CAF4273178.1"/>
    <property type="molecule type" value="Genomic_DNA"/>
</dbReference>
<dbReference type="Pfam" id="PF01116">
    <property type="entry name" value="F_bP_aldolase"/>
    <property type="match status" value="1"/>
</dbReference>
<dbReference type="OrthoDB" id="10257187at2759"/>
<dbReference type="InterPro" id="IPR013785">
    <property type="entry name" value="Aldolase_TIM"/>
</dbReference>